<keyword evidence="1" id="KW-0472">Membrane</keyword>
<reference evidence="3" key="1">
    <citation type="submission" date="2020-03" db="EMBL/GenBank/DDBJ databases">
        <title>The deep terrestrial virosphere.</title>
        <authorList>
            <person name="Holmfeldt K."/>
            <person name="Nilsson E."/>
            <person name="Simone D."/>
            <person name="Lopez-Fernandez M."/>
            <person name="Wu X."/>
            <person name="de Brujin I."/>
            <person name="Lundin D."/>
            <person name="Andersson A."/>
            <person name="Bertilsson S."/>
            <person name="Dopson M."/>
        </authorList>
    </citation>
    <scope>NUCLEOTIDE SEQUENCE</scope>
    <source>
        <strain evidence="2">MM415A00306</strain>
        <strain evidence="3">MM415B02208</strain>
    </source>
</reference>
<name>A0A6M3KVR5_9ZZZZ</name>
<keyword evidence="1" id="KW-1133">Transmembrane helix</keyword>
<protein>
    <submittedName>
        <fullName evidence="3">Uncharacterized protein</fullName>
    </submittedName>
</protein>
<dbReference type="AlphaFoldDB" id="A0A6M3KVR5"/>
<dbReference type="EMBL" id="MT142505">
    <property type="protein sequence ID" value="QJA83170.1"/>
    <property type="molecule type" value="Genomic_DNA"/>
</dbReference>
<evidence type="ECO:0000313" key="3">
    <source>
        <dbReference type="EMBL" id="QJA85524.1"/>
    </source>
</evidence>
<gene>
    <name evidence="2" type="ORF">MM415A00306_0006</name>
    <name evidence="3" type="ORF">MM415B02208_0004</name>
</gene>
<evidence type="ECO:0000256" key="1">
    <source>
        <dbReference type="SAM" id="Phobius"/>
    </source>
</evidence>
<organism evidence="3">
    <name type="scientific">viral metagenome</name>
    <dbReference type="NCBI Taxonomy" id="1070528"/>
    <lineage>
        <taxon>unclassified sequences</taxon>
        <taxon>metagenomes</taxon>
        <taxon>organismal metagenomes</taxon>
    </lineage>
</organism>
<sequence length="101" mass="11576">MTDERTTRSIEVVEERLASLERVIAQSFAATDKALQLQARIYDDRLATMDRETGRLLTMLNEIREKYLPRETYESSGLLWKQGFIAIIVGIVVLAATLFVR</sequence>
<evidence type="ECO:0000313" key="2">
    <source>
        <dbReference type="EMBL" id="QJA83170.1"/>
    </source>
</evidence>
<proteinExistence type="predicted"/>
<keyword evidence="1" id="KW-0812">Transmembrane</keyword>
<feature type="transmembrane region" description="Helical" evidence="1">
    <location>
        <begin position="79"/>
        <end position="100"/>
    </location>
</feature>
<accession>A0A6M3KVR5</accession>
<dbReference type="EMBL" id="MT142580">
    <property type="protein sequence ID" value="QJA85524.1"/>
    <property type="molecule type" value="Genomic_DNA"/>
</dbReference>